<accession>A0A0L0NSS8</accession>
<name>A0A0L0NSS8_CANAR</name>
<sequence>MVTEFTAAAVHIIGRRILFDEGISLGRLGLLGMMNNGVSKFSTSYCAIELHYKSTRSA</sequence>
<dbReference type="Proteomes" id="UP000037122">
    <property type="component" value="Unassembled WGS sequence"/>
</dbReference>
<proteinExistence type="predicted"/>
<dbReference type="AlphaFoldDB" id="A0A0L0NSS8"/>
<dbReference type="VEuPathDB" id="FungiDB:QG37_06549"/>
<dbReference type="EMBL" id="LGST01000045">
    <property type="protein sequence ID" value="KND97088.1"/>
    <property type="molecule type" value="Genomic_DNA"/>
</dbReference>
<organism evidence="1 2">
    <name type="scientific">Candidozyma auris</name>
    <name type="common">Yeast</name>
    <name type="synonym">Candida auris</name>
    <dbReference type="NCBI Taxonomy" id="498019"/>
    <lineage>
        <taxon>Eukaryota</taxon>
        <taxon>Fungi</taxon>
        <taxon>Dikarya</taxon>
        <taxon>Ascomycota</taxon>
        <taxon>Saccharomycotina</taxon>
        <taxon>Pichiomycetes</taxon>
        <taxon>Metschnikowiaceae</taxon>
        <taxon>Candidozyma</taxon>
    </lineage>
</organism>
<reference evidence="2" key="1">
    <citation type="journal article" date="2015" name="BMC Genomics">
        <title>Draft genome of a commonly misdiagnosed multidrug resistant pathogen Candida auris.</title>
        <authorList>
            <person name="Chatterjee S."/>
            <person name="Alampalli S.V."/>
            <person name="Nageshan R.K."/>
            <person name="Chettiar S.T."/>
            <person name="Joshi S."/>
            <person name="Tatu U.S."/>
        </authorList>
    </citation>
    <scope>NUCLEOTIDE SEQUENCE [LARGE SCALE GENOMIC DNA]</scope>
    <source>
        <strain evidence="2">6684</strain>
    </source>
</reference>
<protein>
    <submittedName>
        <fullName evidence="1">Uncharacterized protein</fullName>
    </submittedName>
</protein>
<comment type="caution">
    <text evidence="1">The sequence shown here is derived from an EMBL/GenBank/DDBJ whole genome shotgun (WGS) entry which is preliminary data.</text>
</comment>
<gene>
    <name evidence="1" type="ORF">QG37_06549</name>
</gene>
<evidence type="ECO:0000313" key="1">
    <source>
        <dbReference type="EMBL" id="KND97088.1"/>
    </source>
</evidence>
<evidence type="ECO:0000313" key="2">
    <source>
        <dbReference type="Proteomes" id="UP000037122"/>
    </source>
</evidence>